<dbReference type="PANTHER" id="PTHR47552">
    <property type="entry name" value="PHOSPHORIBOSYLFORMYLGLYCINAMIDINE SYNTHASE SUBUNIT PURQ"/>
    <property type="match status" value="1"/>
</dbReference>
<feature type="active site" evidence="8">
    <location>
        <position position="203"/>
    </location>
</feature>
<dbReference type="InterPro" id="IPR029062">
    <property type="entry name" value="Class_I_gatase-like"/>
</dbReference>
<dbReference type="UniPathway" id="UPA00074">
    <property type="reaction ID" value="UER00128"/>
</dbReference>
<comment type="caution">
    <text evidence="9">The sequence shown here is derived from an EMBL/GenBank/DDBJ whole genome shotgun (WGS) entry which is preliminary data.</text>
</comment>
<gene>
    <name evidence="8" type="primary">purQ</name>
    <name evidence="9" type="ORF">C7B46_10910</name>
</gene>
<dbReference type="EC" id="3.5.1.2" evidence="8"/>
<keyword evidence="3 8" id="KW-0547">Nucleotide-binding</keyword>
<dbReference type="PIRSF" id="PIRSF001586">
    <property type="entry name" value="FGAM_synth_I"/>
    <property type="match status" value="1"/>
</dbReference>
<dbReference type="SUPFAM" id="SSF52317">
    <property type="entry name" value="Class I glutamine amidotransferase-like"/>
    <property type="match status" value="1"/>
</dbReference>
<keyword evidence="5 8" id="KW-0378">Hydrolase</keyword>
<comment type="function">
    <text evidence="8">Part of the phosphoribosylformylglycinamidine synthase complex involved in the purines biosynthetic pathway. Catalyzes the ATP-dependent conversion of formylglycinamide ribonucleotide (FGAR) and glutamine to yield formylglycinamidine ribonucleotide (FGAM) and glutamate. The FGAM synthase complex is composed of three subunits. PurQ produces an ammonia molecule by converting glutamine to glutamate. PurL transfers the ammonia molecule to FGAR to form FGAM in an ATP-dependent manner. PurS interacts with PurQ and PurL and is thought to assist in the transfer of the ammonia molecule from PurQ to PurL.</text>
</comment>
<feature type="active site" description="Nucleophile" evidence="8">
    <location>
        <position position="89"/>
    </location>
</feature>
<keyword evidence="7 8" id="KW-0315">Glutamine amidotransferase</keyword>
<accession>A0A2T2XF71</accession>
<evidence type="ECO:0000256" key="3">
    <source>
        <dbReference type="ARBA" id="ARBA00022741"/>
    </source>
</evidence>
<keyword evidence="4 8" id="KW-0658">Purine biosynthesis</keyword>
<dbReference type="Pfam" id="PF13507">
    <property type="entry name" value="GATase_5"/>
    <property type="match status" value="1"/>
</dbReference>
<dbReference type="Proteomes" id="UP000242972">
    <property type="component" value="Unassembled WGS sequence"/>
</dbReference>
<dbReference type="NCBIfam" id="NF002957">
    <property type="entry name" value="PRK03619.1"/>
    <property type="match status" value="1"/>
</dbReference>
<comment type="pathway">
    <text evidence="8">Purine metabolism; IMP biosynthesis via de novo pathway; 5-amino-1-(5-phospho-D-ribosyl)imidazole from N(2)-formyl-N(1)-(5-phospho-D-ribosyl)glycinamide: step 1/2.</text>
</comment>
<comment type="catalytic activity">
    <reaction evidence="8">
        <text>L-glutamine + H2O = L-glutamate + NH4(+)</text>
        <dbReference type="Rhea" id="RHEA:15889"/>
        <dbReference type="ChEBI" id="CHEBI:15377"/>
        <dbReference type="ChEBI" id="CHEBI:28938"/>
        <dbReference type="ChEBI" id="CHEBI:29985"/>
        <dbReference type="ChEBI" id="CHEBI:58359"/>
        <dbReference type="EC" id="3.5.1.2"/>
    </reaction>
</comment>
<dbReference type="PANTHER" id="PTHR47552:SF1">
    <property type="entry name" value="PHOSPHORIBOSYLFORMYLGLYCINAMIDINE SYNTHASE SUBUNIT PURQ"/>
    <property type="match status" value="1"/>
</dbReference>
<dbReference type="GO" id="GO:0004359">
    <property type="term" value="F:glutaminase activity"/>
    <property type="evidence" value="ECO:0007669"/>
    <property type="project" value="UniProtKB-EC"/>
</dbReference>
<organism evidence="9 10">
    <name type="scientific">Sulfobacillus benefaciens</name>
    <dbReference type="NCBI Taxonomy" id="453960"/>
    <lineage>
        <taxon>Bacteria</taxon>
        <taxon>Bacillati</taxon>
        <taxon>Bacillota</taxon>
        <taxon>Clostridia</taxon>
        <taxon>Eubacteriales</taxon>
        <taxon>Clostridiales Family XVII. Incertae Sedis</taxon>
        <taxon>Sulfobacillus</taxon>
    </lineage>
</organism>
<dbReference type="GO" id="GO:0004642">
    <property type="term" value="F:phosphoribosylformylglycinamidine synthase activity"/>
    <property type="evidence" value="ECO:0007669"/>
    <property type="project" value="UniProtKB-UniRule"/>
</dbReference>
<evidence type="ECO:0000313" key="10">
    <source>
        <dbReference type="Proteomes" id="UP000242972"/>
    </source>
</evidence>
<dbReference type="GO" id="GO:0005737">
    <property type="term" value="C:cytoplasm"/>
    <property type="evidence" value="ECO:0007669"/>
    <property type="project" value="UniProtKB-SubCell"/>
</dbReference>
<comment type="catalytic activity">
    <reaction evidence="8">
        <text>N(2)-formyl-N(1)-(5-phospho-beta-D-ribosyl)glycinamide + L-glutamine + ATP + H2O = 2-formamido-N(1)-(5-O-phospho-beta-D-ribosyl)acetamidine + L-glutamate + ADP + phosphate + H(+)</text>
        <dbReference type="Rhea" id="RHEA:17129"/>
        <dbReference type="ChEBI" id="CHEBI:15377"/>
        <dbReference type="ChEBI" id="CHEBI:15378"/>
        <dbReference type="ChEBI" id="CHEBI:29985"/>
        <dbReference type="ChEBI" id="CHEBI:30616"/>
        <dbReference type="ChEBI" id="CHEBI:43474"/>
        <dbReference type="ChEBI" id="CHEBI:58359"/>
        <dbReference type="ChEBI" id="CHEBI:147286"/>
        <dbReference type="ChEBI" id="CHEBI:147287"/>
        <dbReference type="ChEBI" id="CHEBI:456216"/>
        <dbReference type="EC" id="6.3.5.3"/>
    </reaction>
</comment>
<evidence type="ECO:0000256" key="4">
    <source>
        <dbReference type="ARBA" id="ARBA00022755"/>
    </source>
</evidence>
<evidence type="ECO:0000313" key="9">
    <source>
        <dbReference type="EMBL" id="PSR33163.1"/>
    </source>
</evidence>
<proteinExistence type="inferred from homology"/>
<evidence type="ECO:0000256" key="8">
    <source>
        <dbReference type="HAMAP-Rule" id="MF_00421"/>
    </source>
</evidence>
<evidence type="ECO:0000256" key="2">
    <source>
        <dbReference type="ARBA" id="ARBA00022598"/>
    </source>
</evidence>
<dbReference type="HAMAP" id="MF_00421">
    <property type="entry name" value="PurQ"/>
    <property type="match status" value="1"/>
</dbReference>
<dbReference type="NCBIfam" id="TIGR01737">
    <property type="entry name" value="FGAM_synth_I"/>
    <property type="match status" value="1"/>
</dbReference>
<comment type="subunit">
    <text evidence="8">Part of the FGAM synthase complex composed of 1 PurL, 1 PurQ and 2 PurS subunits.</text>
</comment>
<comment type="subcellular location">
    <subcellularLocation>
        <location evidence="8">Cytoplasm</location>
    </subcellularLocation>
</comment>
<reference evidence="9 10" key="1">
    <citation type="journal article" date="2014" name="BMC Genomics">
        <title>Comparison of environmental and isolate Sulfobacillus genomes reveals diverse carbon, sulfur, nitrogen, and hydrogen metabolisms.</title>
        <authorList>
            <person name="Justice N.B."/>
            <person name="Norman A."/>
            <person name="Brown C.T."/>
            <person name="Singh A."/>
            <person name="Thomas B.C."/>
            <person name="Banfield J.F."/>
        </authorList>
    </citation>
    <scope>NUCLEOTIDE SEQUENCE [LARGE SCALE GENOMIC DNA]</scope>
    <source>
        <strain evidence="9">AMDSBA4</strain>
    </source>
</reference>
<evidence type="ECO:0000256" key="7">
    <source>
        <dbReference type="ARBA" id="ARBA00022962"/>
    </source>
</evidence>
<sequence length="233" mass="24726">MNNDLSVGIVIFPGSNCDRDTISAISSLGANPVVLDYRLRSLPVLDRVILPGGFSYGDYLRSGALAAAAPIMDAVEKAAADGMPVLGICNGFQILCERGLLPGALLPNPGGEFICQWQTVRVASESPLFTGLDQGRVLRLPIAHHEGSYRVTQGQLAELFERGQVFLQYSDPEGQLHGLANPNGSVANIAGVKNHNVVGLMPHPERAMAPYLGSRDGADFLASWLGMGETVVC</sequence>
<evidence type="ECO:0000256" key="5">
    <source>
        <dbReference type="ARBA" id="ARBA00022801"/>
    </source>
</evidence>
<dbReference type="PROSITE" id="PS51273">
    <property type="entry name" value="GATASE_TYPE_1"/>
    <property type="match status" value="1"/>
</dbReference>
<protein>
    <recommendedName>
        <fullName evidence="8">Phosphoribosylformylglycinamidine synthase subunit PurQ</fullName>
        <shortName evidence="8">FGAM synthase</shortName>
        <ecNumber evidence="8">6.3.5.3</ecNumber>
    </recommendedName>
    <alternativeName>
        <fullName evidence="8">Formylglycinamide ribonucleotide amidotransferase subunit I</fullName>
        <shortName evidence="8">FGAR amidotransferase I</shortName>
        <shortName evidence="8">FGAR-AT I</shortName>
    </alternativeName>
    <alternativeName>
        <fullName evidence="8">Glutaminase PurQ</fullName>
        <ecNumber evidence="8">3.5.1.2</ecNumber>
    </alternativeName>
    <alternativeName>
        <fullName evidence="8">Phosphoribosylformylglycinamidine synthase subunit I</fullName>
    </alternativeName>
</protein>
<dbReference type="Gene3D" id="3.40.50.880">
    <property type="match status" value="1"/>
</dbReference>
<dbReference type="GO" id="GO:0006189">
    <property type="term" value="P:'de novo' IMP biosynthetic process"/>
    <property type="evidence" value="ECO:0007669"/>
    <property type="project" value="UniProtKB-UniRule"/>
</dbReference>
<dbReference type="GO" id="GO:0005524">
    <property type="term" value="F:ATP binding"/>
    <property type="evidence" value="ECO:0007669"/>
    <property type="project" value="UniProtKB-KW"/>
</dbReference>
<dbReference type="InterPro" id="IPR010075">
    <property type="entry name" value="PRibForGlyAmidine_synth_PurQ"/>
</dbReference>
<dbReference type="AlphaFoldDB" id="A0A2T2XF71"/>
<keyword evidence="1 8" id="KW-0963">Cytoplasm</keyword>
<dbReference type="EMBL" id="PXYW01000025">
    <property type="protein sequence ID" value="PSR33163.1"/>
    <property type="molecule type" value="Genomic_DNA"/>
</dbReference>
<dbReference type="SMART" id="SM01211">
    <property type="entry name" value="GATase_5"/>
    <property type="match status" value="1"/>
</dbReference>
<evidence type="ECO:0000256" key="1">
    <source>
        <dbReference type="ARBA" id="ARBA00022490"/>
    </source>
</evidence>
<feature type="active site" evidence="8">
    <location>
        <position position="205"/>
    </location>
</feature>
<name>A0A2T2XF71_9FIRM</name>
<dbReference type="EC" id="6.3.5.3" evidence="8"/>
<evidence type="ECO:0000256" key="6">
    <source>
        <dbReference type="ARBA" id="ARBA00022840"/>
    </source>
</evidence>
<keyword evidence="2 8" id="KW-0436">Ligase</keyword>
<keyword evidence="6 8" id="KW-0067">ATP-binding</keyword>